<dbReference type="Pfam" id="PF01055">
    <property type="entry name" value="Glyco_hydro_31_2nd"/>
    <property type="match status" value="1"/>
</dbReference>
<dbReference type="PANTHER" id="PTHR43863:SF2">
    <property type="entry name" value="MALTASE-GLUCOAMYLASE"/>
    <property type="match status" value="1"/>
</dbReference>
<name>A0ABW5SAK4_9BACL</name>
<dbReference type="SUPFAM" id="SSF51011">
    <property type="entry name" value="Glycosyl hydrolase domain"/>
    <property type="match status" value="1"/>
</dbReference>
<dbReference type="PANTHER" id="PTHR43863">
    <property type="entry name" value="HYDROLASE, PUTATIVE (AFU_ORTHOLOGUE AFUA_1G03140)-RELATED"/>
    <property type="match status" value="1"/>
</dbReference>
<evidence type="ECO:0000256" key="1">
    <source>
        <dbReference type="ARBA" id="ARBA00007806"/>
    </source>
</evidence>
<dbReference type="InterPro" id="IPR017853">
    <property type="entry name" value="GH"/>
</dbReference>
<dbReference type="InterPro" id="IPR013780">
    <property type="entry name" value="Glyco_hydro_b"/>
</dbReference>
<feature type="domain" description="Glycosyl hydrolase family 31 C-terminal" evidence="4">
    <location>
        <begin position="572"/>
        <end position="657"/>
    </location>
</feature>
<dbReference type="Gene3D" id="2.60.40.1760">
    <property type="entry name" value="glycosyl hydrolase (family 31)"/>
    <property type="match status" value="1"/>
</dbReference>
<dbReference type="Pfam" id="PF21365">
    <property type="entry name" value="Glyco_hydro_31_3rd"/>
    <property type="match status" value="1"/>
</dbReference>
<keyword evidence="6" id="KW-1185">Reference proteome</keyword>
<dbReference type="EMBL" id="JBHUMQ010000061">
    <property type="protein sequence ID" value="MFD2696164.1"/>
    <property type="molecule type" value="Genomic_DNA"/>
</dbReference>
<protein>
    <submittedName>
        <fullName evidence="5">TIM-barrel domain-containing protein</fullName>
    </submittedName>
</protein>
<dbReference type="InterPro" id="IPR000322">
    <property type="entry name" value="Glyco_hydro_31_TIM"/>
</dbReference>
<reference evidence="6" key="1">
    <citation type="journal article" date="2019" name="Int. J. Syst. Evol. Microbiol.">
        <title>The Global Catalogue of Microorganisms (GCM) 10K type strain sequencing project: providing services to taxonomists for standard genome sequencing and annotation.</title>
        <authorList>
            <consortium name="The Broad Institute Genomics Platform"/>
            <consortium name="The Broad Institute Genome Sequencing Center for Infectious Disease"/>
            <person name="Wu L."/>
            <person name="Ma J."/>
        </authorList>
    </citation>
    <scope>NUCLEOTIDE SEQUENCE [LARGE SCALE GENOMIC DNA]</scope>
    <source>
        <strain evidence="6">TISTR 2466</strain>
    </source>
</reference>
<dbReference type="InterPro" id="IPR048395">
    <property type="entry name" value="Glyco_hydro_31_C"/>
</dbReference>
<dbReference type="CDD" id="cd14752">
    <property type="entry name" value="GH31_N"/>
    <property type="match status" value="1"/>
</dbReference>
<gene>
    <name evidence="5" type="ORF">ACFSUE_21415</name>
</gene>
<keyword evidence="2" id="KW-0378">Hydrolase</keyword>
<evidence type="ECO:0000313" key="5">
    <source>
        <dbReference type="EMBL" id="MFD2696164.1"/>
    </source>
</evidence>
<sequence length="665" mass="76130">MVIFTQGDNYLEFHNQNETVRITAWGDNSFRITATPAGPLDLSNDALLSTNSSANINVQEPGEATIQNGNIKAVVTSNRFNTRWGIISFYNQDGKLLLRETDRGGALNKRPRSYHTISGDDFKVTATFLGNSNEQIFGMGQYQDGTFNLKGSVLELAHRNSQASVPFYVSNLGYGFLWANPAIGKVFFGSNHSEWTADSSRQLDYWITAGDTPAQIEQQYSSVTGHVPMMPEYGLGYWQCKLRYYNQQQVLDVAREYHRRKIPVDVIVIDYYHWPRCGDYRFDPDYFPDPDAMVKELNDYGIKLMVSVWPQIDVRSENYEEMRDKGLLVRTDRGIDVQMLFHGNNVFYDATNPEARKFVWNKIKQNYEKHGIELFWLDEAEPEYGQYDFDNYHYYAGAAVQKSNLYPREYVRGFYDGQKQEDKVTVKLARCAWIGSQRYGTLVWSGDISSTFETLRRQLIAGLQMGIAGIPWWTTDIGGFSGGDITKPAFQELLIRWFQFATFCPVMRMHGARNPFQKLFKKNGEETEGTGAANEIWSYGEKNYKIMKKFIGIRELLRSYSRNTMKEAHVSGSPVMRPLFYGFPKDRNTWPVDDAYMYGDDILVAPIMQAGATQRTVYLPEGASWTNAHTGKEYQGGQRIMVNAPIETLPIFLKDGHCAELIKKI</sequence>
<dbReference type="Proteomes" id="UP001597399">
    <property type="component" value="Unassembled WGS sequence"/>
</dbReference>
<evidence type="ECO:0000256" key="2">
    <source>
        <dbReference type="RuleBase" id="RU361185"/>
    </source>
</evidence>
<proteinExistence type="inferred from homology"/>
<dbReference type="InterPro" id="IPR051816">
    <property type="entry name" value="Glycosyl_Hydrolase_31"/>
</dbReference>
<dbReference type="RefSeq" id="WP_253064916.1">
    <property type="nucleotide sequence ID" value="NZ_JAMXWM010000033.1"/>
</dbReference>
<evidence type="ECO:0000259" key="4">
    <source>
        <dbReference type="Pfam" id="PF21365"/>
    </source>
</evidence>
<feature type="domain" description="Glycoside hydrolase family 31 TIM barrel" evidence="3">
    <location>
        <begin position="228"/>
        <end position="557"/>
    </location>
</feature>
<organism evidence="5 6">
    <name type="scientific">Sporolactobacillus shoreicorticis</name>
    <dbReference type="NCBI Taxonomy" id="1923877"/>
    <lineage>
        <taxon>Bacteria</taxon>
        <taxon>Bacillati</taxon>
        <taxon>Bacillota</taxon>
        <taxon>Bacilli</taxon>
        <taxon>Bacillales</taxon>
        <taxon>Sporolactobacillaceae</taxon>
        <taxon>Sporolactobacillus</taxon>
    </lineage>
</organism>
<evidence type="ECO:0000259" key="3">
    <source>
        <dbReference type="Pfam" id="PF01055"/>
    </source>
</evidence>
<comment type="caution">
    <text evidence="5">The sequence shown here is derived from an EMBL/GenBank/DDBJ whole genome shotgun (WGS) entry which is preliminary data.</text>
</comment>
<comment type="similarity">
    <text evidence="1 2">Belongs to the glycosyl hydrolase 31 family.</text>
</comment>
<dbReference type="InterPro" id="IPR011013">
    <property type="entry name" value="Gal_mutarotase_sf_dom"/>
</dbReference>
<dbReference type="Gene3D" id="3.20.20.80">
    <property type="entry name" value="Glycosidases"/>
    <property type="match status" value="1"/>
</dbReference>
<dbReference type="Gene3D" id="2.60.40.1180">
    <property type="entry name" value="Golgi alpha-mannosidase II"/>
    <property type="match status" value="1"/>
</dbReference>
<dbReference type="CDD" id="cd06591">
    <property type="entry name" value="GH31_xylosidase_XylS"/>
    <property type="match status" value="1"/>
</dbReference>
<evidence type="ECO:0000313" key="6">
    <source>
        <dbReference type="Proteomes" id="UP001597399"/>
    </source>
</evidence>
<accession>A0ABW5SAK4</accession>
<keyword evidence="2" id="KW-0326">Glycosidase</keyword>
<dbReference type="SUPFAM" id="SSF51445">
    <property type="entry name" value="(Trans)glycosidases"/>
    <property type="match status" value="1"/>
</dbReference>
<dbReference type="SUPFAM" id="SSF74650">
    <property type="entry name" value="Galactose mutarotase-like"/>
    <property type="match status" value="1"/>
</dbReference>